<dbReference type="NCBIfam" id="TIGR01630">
    <property type="entry name" value="psiM2_ORF9"/>
    <property type="match status" value="1"/>
</dbReference>
<dbReference type="InterPro" id="IPR006517">
    <property type="entry name" value="Phage_terminase_lsu-like_C"/>
</dbReference>
<protein>
    <submittedName>
        <fullName evidence="1">Large Terminase</fullName>
    </submittedName>
</protein>
<reference evidence="1" key="1">
    <citation type="journal article" date="2021" name="Proc. Natl. Acad. Sci. U.S.A.">
        <title>A Catalog of Tens of Thousands of Viruses from Human Metagenomes Reveals Hidden Associations with Chronic Diseases.</title>
        <authorList>
            <person name="Tisza M.J."/>
            <person name="Buck C.B."/>
        </authorList>
    </citation>
    <scope>NUCLEOTIDE SEQUENCE</scope>
    <source>
        <strain evidence="1">Cth2T2</strain>
    </source>
</reference>
<organism evidence="1">
    <name type="scientific">Myoviridae sp. cth2T2</name>
    <dbReference type="NCBI Taxonomy" id="2826683"/>
    <lineage>
        <taxon>Viruses</taxon>
        <taxon>Duplodnaviria</taxon>
        <taxon>Heunggongvirae</taxon>
        <taxon>Uroviricota</taxon>
        <taxon>Caudoviricetes</taxon>
    </lineage>
</organism>
<evidence type="ECO:0000313" key="1">
    <source>
        <dbReference type="EMBL" id="DAD79457.1"/>
    </source>
</evidence>
<dbReference type="EMBL" id="BK014866">
    <property type="protein sequence ID" value="DAD79457.1"/>
    <property type="molecule type" value="Genomic_DNA"/>
</dbReference>
<accession>A0A8S5MAS8</accession>
<proteinExistence type="predicted"/>
<sequence length="626" mass="71706">MTGEGYDYIRAFCLSGTLNYTRYFFKARFGRKFVVNDHHVKICQALDDVIDGKIKKLIINIAPRYSKTELVVKNFISYGLAINPSAKFLHLSYSDDLANDNSEEVRDIVKSEEYKRVFPYVDIKKTSDAKKKWYTTEGGGMYATAAGGQVTGFGAGAVDDENDLSKALEEFKPSSKFAGALIIDDPVKPEDAISDTPREKVNQRFETTIRNRVNSRNTPIIIIMQRLHEHDLCGYLMETEPGEWTVLSLPAIVYGDGKEKALWEFKHTLEELHRMQRVNSYVFETQYMQNPTPMEGLMYGKFKTYETIPITNRAIRKNYTDTADTGSDYLCSIDYIDTEIGNFILDVLFTQKEMEFTEPETAKMLTKDQISKANIESNNGGRGFARNVEKQMRMIGNPKTQVSWFHQSKNKEVRIFTRSSEVMNLTYFPADWERRWPEFASQLKTYRKKGKNAHDDACDALTGTVEMRGEIDVLYYKKEAIGVNNQIFVEIHPNINGLFILVSYCVAGGKIFMIDCLFSDSLISVDRLINKTDGNVQMEIPVEMKHYADDYRKLIDHDLWVREESTDKKTMIESYKSIIKTIRFPESNDSFSALIANMSDYDGINSFEAMYVLSCVCARVKSSNIV</sequence>
<name>A0A8S5MAS8_9CAUD</name>